<dbReference type="Gene3D" id="3.10.20.30">
    <property type="match status" value="1"/>
</dbReference>
<dbReference type="eggNOG" id="arCOG00536">
    <property type="taxonomic scope" value="Archaea"/>
</dbReference>
<name>F6D3P5_METPW</name>
<organism evidence="1 2">
    <name type="scientific">Methanobacterium paludis (strain DSM 25820 / JCM 18151 / SWAN1)</name>
    <dbReference type="NCBI Taxonomy" id="868131"/>
    <lineage>
        <taxon>Archaea</taxon>
        <taxon>Methanobacteriati</taxon>
        <taxon>Methanobacteriota</taxon>
        <taxon>Methanomada group</taxon>
        <taxon>Methanobacteria</taxon>
        <taxon>Methanobacteriales</taxon>
        <taxon>Methanobacteriaceae</taxon>
        <taxon>Methanobacterium</taxon>
    </lineage>
</organism>
<dbReference type="RefSeq" id="WP_013825541.1">
    <property type="nucleotide sequence ID" value="NC_015574.1"/>
</dbReference>
<dbReference type="InterPro" id="IPR052045">
    <property type="entry name" value="Sulfur_Carrier/Prot_Modifier"/>
</dbReference>
<sequence>MIEVKFLTRFLDITGERATEIKDAKDMANLIDILSQKYQSEFKDVLFDDNGDIRDYLKVIVNGEDIRAINGMETPLKDGDQVVMFQTIAGG</sequence>
<dbReference type="HOGENOM" id="CLU_114601_1_2_2"/>
<dbReference type="CDD" id="cd17040">
    <property type="entry name" value="Ubl_MoaD_like"/>
    <property type="match status" value="1"/>
</dbReference>
<proteinExistence type="predicted"/>
<dbReference type="AlphaFoldDB" id="F6D3P5"/>
<dbReference type="PANTHER" id="PTHR38031:SF1">
    <property type="entry name" value="SULFUR CARRIER PROTEIN CYSO"/>
    <property type="match status" value="1"/>
</dbReference>
<protein>
    <submittedName>
        <fullName evidence="1">MoaD family protein</fullName>
    </submittedName>
</protein>
<keyword evidence="2" id="KW-1185">Reference proteome</keyword>
<dbReference type="Pfam" id="PF02597">
    <property type="entry name" value="ThiS"/>
    <property type="match status" value="1"/>
</dbReference>
<evidence type="ECO:0000313" key="1">
    <source>
        <dbReference type="EMBL" id="AEG18039.1"/>
    </source>
</evidence>
<dbReference type="SUPFAM" id="SSF54285">
    <property type="entry name" value="MoaD/ThiS"/>
    <property type="match status" value="1"/>
</dbReference>
<dbReference type="InterPro" id="IPR012675">
    <property type="entry name" value="Beta-grasp_dom_sf"/>
</dbReference>
<dbReference type="EMBL" id="CP002772">
    <property type="protein sequence ID" value="AEG18039.1"/>
    <property type="molecule type" value="Genomic_DNA"/>
</dbReference>
<dbReference type="InterPro" id="IPR010038">
    <property type="entry name" value="MoaD_arc-typ"/>
</dbReference>
<gene>
    <name evidence="1" type="ordered locus">MSWAN_1016</name>
</gene>
<dbReference type="OrthoDB" id="98357at2157"/>
<dbReference type="Proteomes" id="UP000009231">
    <property type="component" value="Chromosome"/>
</dbReference>
<dbReference type="STRING" id="868131.MSWAN_1016"/>
<reference evidence="1 2" key="1">
    <citation type="journal article" date="2014" name="Int. J. Syst. Evol. Microbiol.">
        <title>Methanobacterium paludis sp. nov. and a novel strain of Methanobacterium lacus isolated from northern peatlands.</title>
        <authorList>
            <person name="Cadillo-Quiroz H."/>
            <person name="Brauer S.L."/>
            <person name="Goodson N."/>
            <person name="Yavitt J.B."/>
            <person name="Zinder S.H."/>
        </authorList>
    </citation>
    <scope>NUCLEOTIDE SEQUENCE [LARGE SCALE GENOMIC DNA]</scope>
    <source>
        <strain evidence="2">DSM 25820 / JCM 18151 / SWAN1</strain>
    </source>
</reference>
<dbReference type="PANTHER" id="PTHR38031">
    <property type="entry name" value="SULFUR CARRIER PROTEIN SLR0821-RELATED"/>
    <property type="match status" value="1"/>
</dbReference>
<dbReference type="NCBIfam" id="TIGR01687">
    <property type="entry name" value="moaD_arch"/>
    <property type="match status" value="1"/>
</dbReference>
<accession>F6D3P5</accession>
<dbReference type="GeneID" id="10668520"/>
<evidence type="ECO:0000313" key="2">
    <source>
        <dbReference type="Proteomes" id="UP000009231"/>
    </source>
</evidence>
<dbReference type="InterPro" id="IPR003749">
    <property type="entry name" value="ThiS/MoaD-like"/>
</dbReference>
<dbReference type="KEGG" id="mew:MSWAN_1016"/>
<dbReference type="InterPro" id="IPR016155">
    <property type="entry name" value="Mopterin_synth/thiamin_S_b"/>
</dbReference>